<dbReference type="GO" id="GO:0005886">
    <property type="term" value="C:plasma membrane"/>
    <property type="evidence" value="ECO:0007669"/>
    <property type="project" value="Ensembl"/>
</dbReference>
<comment type="subcellular location">
    <subcellularLocation>
        <location evidence="3">Cytoplasm</location>
    </subcellularLocation>
    <subcellularLocation>
        <location evidence="2">Nucleus</location>
    </subcellularLocation>
</comment>
<comment type="function">
    <text evidence="12">Transposase-derived protein that may have nuclease activity. Does not have transposase activity.</text>
</comment>
<dbReference type="AlphaFoldDB" id="A0A8V0ZUA0"/>
<proteinExistence type="inferred from homology"/>
<evidence type="ECO:0000256" key="12">
    <source>
        <dbReference type="ARBA" id="ARBA00045850"/>
    </source>
</evidence>
<dbReference type="PANTHER" id="PTHR22930:SF253">
    <property type="entry name" value="NUCLEASE HARBI1-RELATED"/>
    <property type="match status" value="1"/>
</dbReference>
<dbReference type="GO" id="GO:0034451">
    <property type="term" value="C:centriolar satellite"/>
    <property type="evidence" value="ECO:0007669"/>
    <property type="project" value="Ensembl"/>
</dbReference>
<evidence type="ECO:0000256" key="3">
    <source>
        <dbReference type="ARBA" id="ARBA00004496"/>
    </source>
</evidence>
<comment type="cofactor">
    <cofactor evidence="1">
        <name>a divalent metal cation</name>
        <dbReference type="ChEBI" id="CHEBI:60240"/>
    </cofactor>
</comment>
<keyword evidence="9" id="KW-0378">Hydrolase</keyword>
<evidence type="ECO:0000256" key="6">
    <source>
        <dbReference type="ARBA" id="ARBA00022490"/>
    </source>
</evidence>
<comment type="similarity">
    <text evidence="4">Belongs to the HARBI1 family.</text>
</comment>
<keyword evidence="6" id="KW-0963">Cytoplasm</keyword>
<reference evidence="15" key="2">
    <citation type="submission" date="2025-08" db="UniProtKB">
        <authorList>
            <consortium name="Ensembl"/>
        </authorList>
    </citation>
    <scope>IDENTIFICATION</scope>
    <source>
        <strain evidence="15">broiler</strain>
    </source>
</reference>
<evidence type="ECO:0000256" key="4">
    <source>
        <dbReference type="ARBA" id="ARBA00006958"/>
    </source>
</evidence>
<dbReference type="InterPro" id="IPR027806">
    <property type="entry name" value="HARBI1_dom"/>
</dbReference>
<evidence type="ECO:0000259" key="14">
    <source>
        <dbReference type="Pfam" id="PF13359"/>
    </source>
</evidence>
<feature type="region of interest" description="Disordered" evidence="13">
    <location>
        <begin position="27"/>
        <end position="50"/>
    </location>
</feature>
<dbReference type="GeneTree" id="ENSGT00940000154348"/>
<sequence>MGWNTVCGCCMPRATAPLSRLSSVSARGRESWADVTPKKPGPAGRPAERNALSLSANRTVSLRQAAPAIIWICPRHRLCGQPRLSEAAVPLQTGAKDAAACKPPILCRRWDGRRDAAPGSPRPVGMAVPIAVLDCDLLLYGRGHRTLDRFKLEDVTDEYLVSTYGFPRQFICYLVDLLGASLSRPTQRSRAISPETQVLAALGFYTSGSFQTRMGDAIGISQASMSRCVANVTEALVERAPQFIHFPEDEAAVQSLKDDFYALAGMPGVLGVVDCTHVAIKAPNAEDLSYVNRKGLHSLNCLMVCDARGALLSAETHWPGSMPDCNVLQQAALTSQFENELYKDGWLLGDSSFFLRTWLMTPLHIPETPAEYRYNMAHSATHNVIERTFRTIRSRFRCLDGSKGTLQYSPEKSSHIILACCVLHNISLQHGLDVWSAPAAGHVEPAEEEYEQMESMDSEACRIRQELLLTHFS</sequence>
<dbReference type="Ensembl" id="ENSGALT00010056229.1">
    <property type="protein sequence ID" value="ENSGALP00010034037.1"/>
    <property type="gene ID" value="ENSGALG00010023083.1"/>
</dbReference>
<dbReference type="GO" id="GO:0005829">
    <property type="term" value="C:cytosol"/>
    <property type="evidence" value="ECO:0007669"/>
    <property type="project" value="Ensembl"/>
</dbReference>
<dbReference type="FunCoup" id="A0A8V0ZUA0">
    <property type="interactions" value="16"/>
</dbReference>
<dbReference type="Proteomes" id="UP000000539">
    <property type="component" value="Chromosome 5"/>
</dbReference>
<organism evidence="15 16">
    <name type="scientific">Gallus gallus</name>
    <name type="common">Chicken</name>
    <dbReference type="NCBI Taxonomy" id="9031"/>
    <lineage>
        <taxon>Eukaryota</taxon>
        <taxon>Metazoa</taxon>
        <taxon>Chordata</taxon>
        <taxon>Craniata</taxon>
        <taxon>Vertebrata</taxon>
        <taxon>Euteleostomi</taxon>
        <taxon>Archelosauria</taxon>
        <taxon>Archosauria</taxon>
        <taxon>Dinosauria</taxon>
        <taxon>Saurischia</taxon>
        <taxon>Theropoda</taxon>
        <taxon>Coelurosauria</taxon>
        <taxon>Aves</taxon>
        <taxon>Neognathae</taxon>
        <taxon>Galloanserae</taxon>
        <taxon>Galliformes</taxon>
        <taxon>Phasianidae</taxon>
        <taxon>Phasianinae</taxon>
        <taxon>Gallus</taxon>
    </lineage>
</organism>
<keyword evidence="8" id="KW-0479">Metal-binding</keyword>
<dbReference type="GO" id="GO:0046872">
    <property type="term" value="F:metal ion binding"/>
    <property type="evidence" value="ECO:0007669"/>
    <property type="project" value="UniProtKB-KW"/>
</dbReference>
<accession>A0A8V0ZUA0</accession>
<keyword evidence="7" id="KW-0540">Nuclease</keyword>
<evidence type="ECO:0000256" key="1">
    <source>
        <dbReference type="ARBA" id="ARBA00001968"/>
    </source>
</evidence>
<evidence type="ECO:0000313" key="15">
    <source>
        <dbReference type="Ensembl" id="ENSGALP00010034037.1"/>
    </source>
</evidence>
<evidence type="ECO:0000256" key="8">
    <source>
        <dbReference type="ARBA" id="ARBA00022723"/>
    </source>
</evidence>
<reference evidence="15" key="3">
    <citation type="submission" date="2025-09" db="UniProtKB">
        <authorList>
            <consortium name="Ensembl"/>
        </authorList>
    </citation>
    <scope>IDENTIFICATION</scope>
    <source>
        <strain evidence="15">broiler</strain>
    </source>
</reference>
<dbReference type="InterPro" id="IPR045249">
    <property type="entry name" value="HARBI1-like"/>
</dbReference>
<evidence type="ECO:0000256" key="7">
    <source>
        <dbReference type="ARBA" id="ARBA00022722"/>
    </source>
</evidence>
<evidence type="ECO:0000256" key="5">
    <source>
        <dbReference type="ARBA" id="ARBA00015519"/>
    </source>
</evidence>
<dbReference type="Pfam" id="PF13359">
    <property type="entry name" value="DDE_Tnp_4"/>
    <property type="match status" value="1"/>
</dbReference>
<protein>
    <recommendedName>
        <fullName evidence="5">Putative nuclease HARBI1</fullName>
    </recommendedName>
    <alternativeName>
        <fullName evidence="11">Harbinger transposase-derived nuclease</fullName>
    </alternativeName>
</protein>
<evidence type="ECO:0000256" key="9">
    <source>
        <dbReference type="ARBA" id="ARBA00022801"/>
    </source>
</evidence>
<name>A0A8V0ZUA0_CHICK</name>
<evidence type="ECO:0000256" key="10">
    <source>
        <dbReference type="ARBA" id="ARBA00023242"/>
    </source>
</evidence>
<keyword evidence="10" id="KW-0539">Nucleus</keyword>
<evidence type="ECO:0000313" key="16">
    <source>
        <dbReference type="Proteomes" id="UP000000539"/>
    </source>
</evidence>
<dbReference type="GO" id="GO:0005634">
    <property type="term" value="C:nucleus"/>
    <property type="evidence" value="ECO:0007669"/>
    <property type="project" value="UniProtKB-SubCell"/>
</dbReference>
<dbReference type="GO" id="GO:0004518">
    <property type="term" value="F:nuclease activity"/>
    <property type="evidence" value="ECO:0007669"/>
    <property type="project" value="UniProtKB-KW"/>
</dbReference>
<dbReference type="GO" id="GO:0016787">
    <property type="term" value="F:hydrolase activity"/>
    <property type="evidence" value="ECO:0007669"/>
    <property type="project" value="UniProtKB-KW"/>
</dbReference>
<evidence type="ECO:0000256" key="13">
    <source>
        <dbReference type="SAM" id="MobiDB-lite"/>
    </source>
</evidence>
<dbReference type="PRINTS" id="PR02086">
    <property type="entry name" value="PUTNUCHARBI1"/>
</dbReference>
<evidence type="ECO:0000256" key="2">
    <source>
        <dbReference type="ARBA" id="ARBA00004123"/>
    </source>
</evidence>
<dbReference type="InterPro" id="IPR026103">
    <property type="entry name" value="HARBI1_animal"/>
</dbReference>
<gene>
    <name evidence="15" type="primary">HARBI1</name>
</gene>
<dbReference type="PANTHER" id="PTHR22930">
    <property type="match status" value="1"/>
</dbReference>
<feature type="domain" description="DDE Tnp4" evidence="14">
    <location>
        <begin position="273"/>
        <end position="425"/>
    </location>
</feature>
<dbReference type="OrthoDB" id="10062286at2759"/>
<evidence type="ECO:0000256" key="11">
    <source>
        <dbReference type="ARBA" id="ARBA00030126"/>
    </source>
</evidence>
<keyword evidence="16" id="KW-1185">Reference proteome</keyword>
<reference evidence="15" key="1">
    <citation type="submission" date="2020-11" db="EMBL/GenBank/DDBJ databases">
        <title>Gallus gallus (Chicken) genome, bGalGal1, GRCg7b, maternal haplotype autosomes + Z &amp; W.</title>
        <authorList>
            <person name="Warren W."/>
            <person name="Formenti G."/>
            <person name="Fedrigo O."/>
            <person name="Haase B."/>
            <person name="Mountcastle J."/>
            <person name="Balacco J."/>
            <person name="Tracey A."/>
            <person name="Schneider V."/>
            <person name="Okimoto R."/>
            <person name="Cheng H."/>
            <person name="Hawken R."/>
            <person name="Howe K."/>
            <person name="Jarvis E.D."/>
        </authorList>
    </citation>
    <scope>NUCLEOTIDE SEQUENCE [LARGE SCALE GENOMIC DNA]</scope>
    <source>
        <strain evidence="15">Broiler</strain>
    </source>
</reference>